<dbReference type="SUPFAM" id="SSF81321">
    <property type="entry name" value="Family A G protein-coupled receptor-like"/>
    <property type="match status" value="1"/>
</dbReference>
<dbReference type="Proteomes" id="UP000663836">
    <property type="component" value="Unassembled WGS sequence"/>
</dbReference>
<dbReference type="EMBL" id="CAJNOT010000259">
    <property type="protein sequence ID" value="CAF0916733.1"/>
    <property type="molecule type" value="Genomic_DNA"/>
</dbReference>
<organism evidence="8 10">
    <name type="scientific">Rotaria sordida</name>
    <dbReference type="NCBI Taxonomy" id="392033"/>
    <lineage>
        <taxon>Eukaryota</taxon>
        <taxon>Metazoa</taxon>
        <taxon>Spiralia</taxon>
        <taxon>Gnathifera</taxon>
        <taxon>Rotifera</taxon>
        <taxon>Eurotatoria</taxon>
        <taxon>Bdelloidea</taxon>
        <taxon>Philodinida</taxon>
        <taxon>Philodinidae</taxon>
        <taxon>Rotaria</taxon>
    </lineage>
</organism>
<evidence type="ECO:0000256" key="5">
    <source>
        <dbReference type="SAM" id="MobiDB-lite"/>
    </source>
</evidence>
<evidence type="ECO:0000256" key="1">
    <source>
        <dbReference type="ARBA" id="ARBA00004370"/>
    </source>
</evidence>
<feature type="domain" description="G-protein coupled receptors family 1 profile" evidence="7">
    <location>
        <begin position="23"/>
        <end position="242"/>
    </location>
</feature>
<evidence type="ECO:0000259" key="7">
    <source>
        <dbReference type="PROSITE" id="PS50262"/>
    </source>
</evidence>
<feature type="transmembrane region" description="Helical" evidence="6">
    <location>
        <begin position="148"/>
        <end position="171"/>
    </location>
</feature>
<keyword evidence="3 6" id="KW-1133">Transmembrane helix</keyword>
<accession>A0A814AQ38</accession>
<dbReference type="Gene3D" id="1.20.1070.10">
    <property type="entry name" value="Rhodopsin 7-helix transmembrane proteins"/>
    <property type="match status" value="1"/>
</dbReference>
<feature type="region of interest" description="Disordered" evidence="5">
    <location>
        <begin position="499"/>
        <end position="518"/>
    </location>
</feature>
<proteinExistence type="predicted"/>
<feature type="transmembrane region" description="Helical" evidence="6">
    <location>
        <begin position="58"/>
        <end position="78"/>
    </location>
</feature>
<dbReference type="EMBL" id="CAJOBD010001106">
    <property type="protein sequence ID" value="CAF3761009.1"/>
    <property type="molecule type" value="Genomic_DNA"/>
</dbReference>
<evidence type="ECO:0000256" key="3">
    <source>
        <dbReference type="ARBA" id="ARBA00022989"/>
    </source>
</evidence>
<feature type="transmembrane region" description="Helical" evidence="6">
    <location>
        <begin position="17"/>
        <end position="37"/>
    </location>
</feature>
<evidence type="ECO:0000256" key="6">
    <source>
        <dbReference type="SAM" id="Phobius"/>
    </source>
</evidence>
<feature type="transmembrane region" description="Helical" evidence="6">
    <location>
        <begin position="106"/>
        <end position="127"/>
    </location>
</feature>
<dbReference type="InterPro" id="IPR017452">
    <property type="entry name" value="GPCR_Rhodpsn_7TM"/>
</dbReference>
<evidence type="ECO:0000256" key="4">
    <source>
        <dbReference type="ARBA" id="ARBA00023136"/>
    </source>
</evidence>
<dbReference type="GO" id="GO:0016020">
    <property type="term" value="C:membrane"/>
    <property type="evidence" value="ECO:0007669"/>
    <property type="project" value="UniProtKB-SubCell"/>
</dbReference>
<feature type="transmembrane region" description="Helical" evidence="6">
    <location>
        <begin position="218"/>
        <end position="240"/>
    </location>
</feature>
<keyword evidence="4 6" id="KW-0472">Membrane</keyword>
<reference evidence="8" key="1">
    <citation type="submission" date="2021-02" db="EMBL/GenBank/DDBJ databases">
        <authorList>
            <person name="Nowell W R."/>
        </authorList>
    </citation>
    <scope>NUCLEOTIDE SEQUENCE</scope>
</reference>
<feature type="compositionally biased region" description="Basic and acidic residues" evidence="5">
    <location>
        <begin position="508"/>
        <end position="518"/>
    </location>
</feature>
<evidence type="ECO:0000313" key="10">
    <source>
        <dbReference type="Proteomes" id="UP000663864"/>
    </source>
</evidence>
<evidence type="ECO:0000313" key="8">
    <source>
        <dbReference type="EMBL" id="CAF0916733.1"/>
    </source>
</evidence>
<comment type="caution">
    <text evidence="8">The sequence shown here is derived from an EMBL/GenBank/DDBJ whole genome shotgun (WGS) entry which is preliminary data.</text>
</comment>
<sequence>MNNNESTNLFGSNETNALLGLPSNILLLVILMRIGSFSRRQSVLARLSFMKIKSTGSFERFLFEVVFIDTLLIIYHFVDNFLSYIHEDRSTGQHYLIHVSDFCCKFFTYIAKMSVLLTTWLLLFLIINQLILTMEHNNQHHRSCWNRGLYYVNAKYSTVFLVFIFSVYNIYPIEVLKYKKKEDLQDYQKVEGVPGVCSTQLEGKSTQLLNITNYSYNLLGVAIPCVIILIISIIIIYRTCRNNTYMNKECASFYYIAGTIGIMHALFNLPARLSDLLLLFSSAYVSFYPYLINFNHEAQSFIYLSYGYKCFICILISRRFRLHAKSVLCFLIESKYEDRYTTERFNATNDWHHIEKLKTPTRYYHHQYHGTDSYKNIIPVEKPLSRKFPFSHINKEDLQRFITSETTSWIRPYFTQNEKHNLLRPCGRSVSCHELSIPFSSIPSNVVEVPNTYSPNELNTSSSHIITDSSSSYNVSIALPNGDYAYLPLPQKQALNYRLSSASSSKKNKNDPSSHKDSLKMTLFSENVKEQPINRINLLSSSHIY</sequence>
<feature type="transmembrane region" description="Helical" evidence="6">
    <location>
        <begin position="252"/>
        <end position="270"/>
    </location>
</feature>
<gene>
    <name evidence="9" type="ORF">JBS370_LOCUS13122</name>
    <name evidence="8" type="ORF">ZHD862_LOCUS8171</name>
</gene>
<dbReference type="PROSITE" id="PS50262">
    <property type="entry name" value="G_PROTEIN_RECEP_F1_2"/>
    <property type="match status" value="1"/>
</dbReference>
<protein>
    <recommendedName>
        <fullName evidence="7">G-protein coupled receptors family 1 profile domain-containing protein</fullName>
    </recommendedName>
</protein>
<comment type="subcellular location">
    <subcellularLocation>
        <location evidence="1">Membrane</location>
    </subcellularLocation>
</comment>
<dbReference type="Proteomes" id="UP000663864">
    <property type="component" value="Unassembled WGS sequence"/>
</dbReference>
<feature type="transmembrane region" description="Helical" evidence="6">
    <location>
        <begin position="276"/>
        <end position="294"/>
    </location>
</feature>
<dbReference type="AlphaFoldDB" id="A0A814AQ38"/>
<evidence type="ECO:0000256" key="2">
    <source>
        <dbReference type="ARBA" id="ARBA00022692"/>
    </source>
</evidence>
<keyword evidence="2 6" id="KW-0812">Transmembrane</keyword>
<feature type="transmembrane region" description="Helical" evidence="6">
    <location>
        <begin position="301"/>
        <end position="320"/>
    </location>
</feature>
<evidence type="ECO:0000313" key="9">
    <source>
        <dbReference type="EMBL" id="CAF3761009.1"/>
    </source>
</evidence>
<name>A0A814AQ38_9BILA</name>